<protein>
    <recommendedName>
        <fullName evidence="1">STAS domain-containing protein</fullName>
    </recommendedName>
</protein>
<dbReference type="Pfam" id="PF14417">
    <property type="entry name" value="MEDS"/>
    <property type="match status" value="1"/>
</dbReference>
<dbReference type="KEGG" id="fsy:FsymDg_3691"/>
<keyword evidence="3" id="KW-1185">Reference proteome</keyword>
<dbReference type="CDD" id="cd07043">
    <property type="entry name" value="STAS_anti-anti-sigma_factors"/>
    <property type="match status" value="1"/>
</dbReference>
<name>F8B460_9ACTN</name>
<dbReference type="AlphaFoldDB" id="F8B460"/>
<evidence type="ECO:0000313" key="3">
    <source>
        <dbReference type="Proteomes" id="UP000001549"/>
    </source>
</evidence>
<gene>
    <name evidence="2" type="ordered locus">FsymDg_3691</name>
</gene>
<evidence type="ECO:0000313" key="2">
    <source>
        <dbReference type="EMBL" id="AEH10968.1"/>
    </source>
</evidence>
<dbReference type="InterPro" id="IPR036513">
    <property type="entry name" value="STAS_dom_sf"/>
</dbReference>
<accession>F8B460</accession>
<dbReference type="EMBL" id="CP002801">
    <property type="protein sequence ID" value="AEH10968.1"/>
    <property type="molecule type" value="Genomic_DNA"/>
</dbReference>
<dbReference type="Gene3D" id="3.30.750.24">
    <property type="entry name" value="STAS domain"/>
    <property type="match status" value="1"/>
</dbReference>
<evidence type="ECO:0000259" key="1">
    <source>
        <dbReference type="PROSITE" id="PS50801"/>
    </source>
</evidence>
<dbReference type="Proteomes" id="UP000001549">
    <property type="component" value="Chromosome"/>
</dbReference>
<dbReference type="InterPro" id="IPR002645">
    <property type="entry name" value="STAS_dom"/>
</dbReference>
<dbReference type="SUPFAM" id="SSF52091">
    <property type="entry name" value="SpoIIaa-like"/>
    <property type="match status" value="1"/>
</dbReference>
<dbReference type="HOGENOM" id="CLU_070586_0_0_11"/>
<dbReference type="PROSITE" id="PS50801">
    <property type="entry name" value="STAS"/>
    <property type="match status" value="1"/>
</dbReference>
<dbReference type="STRING" id="656024.FsymDg_3691"/>
<reference evidence="2 3" key="1">
    <citation type="submission" date="2011-05" db="EMBL/GenBank/DDBJ databases">
        <title>Complete sequence of chromosome of Frankia symbiont of Datisca glomerata.</title>
        <authorList>
            <consortium name="US DOE Joint Genome Institute"/>
            <person name="Lucas S."/>
            <person name="Han J."/>
            <person name="Lapidus A."/>
            <person name="Cheng J.-F."/>
            <person name="Goodwin L."/>
            <person name="Pitluck S."/>
            <person name="Peters L."/>
            <person name="Mikhailova N."/>
            <person name="Chertkov O."/>
            <person name="Teshima H."/>
            <person name="Han C."/>
            <person name="Tapia R."/>
            <person name="Land M."/>
            <person name="Hauser L."/>
            <person name="Kyrpides N."/>
            <person name="Ivanova N."/>
            <person name="Pagani I."/>
            <person name="Berry A."/>
            <person name="Pawlowski K."/>
            <person name="Persson T."/>
            <person name="Vanden Heuvel B."/>
            <person name="Benson D."/>
            <person name="Woyke T."/>
        </authorList>
    </citation>
    <scope>NUCLEOTIDE SEQUENCE [LARGE SCALE GENOMIC DNA]</scope>
    <source>
        <strain evidence="3">4085684</strain>
    </source>
</reference>
<dbReference type="InterPro" id="IPR025847">
    <property type="entry name" value="MEDS_domain"/>
</dbReference>
<dbReference type="RefSeq" id="WP_013874849.1">
    <property type="nucleotide sequence ID" value="NC_015656.1"/>
</dbReference>
<organism evidence="2 3">
    <name type="scientific">Candidatus Protofrankia datiscae</name>
    <dbReference type="NCBI Taxonomy" id="2716812"/>
    <lineage>
        <taxon>Bacteria</taxon>
        <taxon>Bacillati</taxon>
        <taxon>Actinomycetota</taxon>
        <taxon>Actinomycetes</taxon>
        <taxon>Frankiales</taxon>
        <taxon>Frankiaceae</taxon>
        <taxon>Protofrankia</taxon>
    </lineage>
</organism>
<dbReference type="eggNOG" id="COG1366">
    <property type="taxonomic scope" value="Bacteria"/>
</dbReference>
<proteinExistence type="predicted"/>
<feature type="domain" description="STAS" evidence="1">
    <location>
        <begin position="203"/>
        <end position="253"/>
    </location>
</feature>
<sequence>MSTQGVDAGSRRAVSVGRIGLGDHACLSFVDDDACWSVLAAYSQWGLAKGEKVLVVADPDLSKGEIFARLDSCGPPVEPAWERGQLNIESTEAMYLPPGRFSVEGQIQRYREQIELSYRQEYPGFRACADMAWALDPDMDLDQLVTYEHELKVLFTDPRCSVICCYDRKRFSRELLDRMDGVHPMTVLEGIGSLDIAYTDSGLRLAGEVDLSTRERFIDGLEQAFARFGNRLLLDLTDLSFLDAHGAGAIIRLAAGMPPGGRLEIRCSTRQAYVLRILGTESIPWMVLTKV</sequence>